<organism evidence="1">
    <name type="scientific">uncultured Caudovirales phage</name>
    <dbReference type="NCBI Taxonomy" id="2100421"/>
    <lineage>
        <taxon>Viruses</taxon>
        <taxon>Duplodnaviria</taxon>
        <taxon>Heunggongvirae</taxon>
        <taxon>Uroviricota</taxon>
        <taxon>Caudoviricetes</taxon>
        <taxon>Peduoviridae</taxon>
        <taxon>Maltschvirus</taxon>
        <taxon>Maltschvirus maltsch</taxon>
    </lineage>
</organism>
<proteinExistence type="predicted"/>
<gene>
    <name evidence="1" type="ORF">UFOVP204_50</name>
</gene>
<dbReference type="EMBL" id="LR798257">
    <property type="protein sequence ID" value="CAB5218168.1"/>
    <property type="molecule type" value="Genomic_DNA"/>
</dbReference>
<sequence length="78" mass="9081">MVEHKLNKEAKHVLEQSLKVLEYAMDMAVQKDDLDAMIGISDRLMMLYQHLADKNVKKFKPGFSLSNREEEINDESDK</sequence>
<protein>
    <submittedName>
        <fullName evidence="1">Uncharacterized protein</fullName>
    </submittedName>
</protein>
<accession>A0A6J7WMZ0</accession>
<name>A0A6J7WMZ0_9CAUD</name>
<evidence type="ECO:0000313" key="1">
    <source>
        <dbReference type="EMBL" id="CAB5218168.1"/>
    </source>
</evidence>
<reference evidence="1" key="1">
    <citation type="submission" date="2020-05" db="EMBL/GenBank/DDBJ databases">
        <authorList>
            <person name="Chiriac C."/>
            <person name="Salcher M."/>
            <person name="Ghai R."/>
            <person name="Kavagutti S V."/>
        </authorList>
    </citation>
    <scope>NUCLEOTIDE SEQUENCE</scope>
</reference>